<dbReference type="Proteomes" id="UP000475214">
    <property type="component" value="Unassembled WGS sequence"/>
</dbReference>
<feature type="DNA-binding region" description="H-T-H motif" evidence="4">
    <location>
        <begin position="47"/>
        <end position="66"/>
    </location>
</feature>
<evidence type="ECO:0000313" key="7">
    <source>
        <dbReference type="Proteomes" id="UP000475214"/>
    </source>
</evidence>
<evidence type="ECO:0000256" key="2">
    <source>
        <dbReference type="ARBA" id="ARBA00023125"/>
    </source>
</evidence>
<dbReference type="GO" id="GO:0000976">
    <property type="term" value="F:transcription cis-regulatory region binding"/>
    <property type="evidence" value="ECO:0007669"/>
    <property type="project" value="TreeGrafter"/>
</dbReference>
<comment type="caution">
    <text evidence="6">The sequence shown here is derived from an EMBL/GenBank/DDBJ whole genome shotgun (WGS) entry which is preliminary data.</text>
</comment>
<dbReference type="PANTHER" id="PTHR30055:SF220">
    <property type="entry name" value="TETR-FAMILY REGULATORY PROTEIN"/>
    <property type="match status" value="1"/>
</dbReference>
<dbReference type="EMBL" id="JAAGOA010000002">
    <property type="protein sequence ID" value="NED99182.1"/>
    <property type="molecule type" value="Genomic_DNA"/>
</dbReference>
<protein>
    <submittedName>
        <fullName evidence="6">TetR/AcrR family transcriptional regulator</fullName>
    </submittedName>
</protein>
<feature type="domain" description="HTH tetR-type" evidence="5">
    <location>
        <begin position="24"/>
        <end position="84"/>
    </location>
</feature>
<dbReference type="InterPro" id="IPR001647">
    <property type="entry name" value="HTH_TetR"/>
</dbReference>
<dbReference type="InterPro" id="IPR036271">
    <property type="entry name" value="Tet_transcr_reg_TetR-rel_C_sf"/>
</dbReference>
<dbReference type="InterPro" id="IPR050109">
    <property type="entry name" value="HTH-type_TetR-like_transc_reg"/>
</dbReference>
<reference evidence="6 7" key="1">
    <citation type="submission" date="2020-02" db="EMBL/GenBank/DDBJ databases">
        <authorList>
            <person name="Li X.-J."/>
            <person name="Han X.-M."/>
        </authorList>
    </citation>
    <scope>NUCLEOTIDE SEQUENCE [LARGE SCALE GENOMIC DNA]</scope>
    <source>
        <strain evidence="6 7">CCTCC AB 2017055</strain>
    </source>
</reference>
<keyword evidence="7" id="KW-1185">Reference proteome</keyword>
<name>A0A6L9S273_9ACTN</name>
<keyword evidence="3" id="KW-0804">Transcription</keyword>
<dbReference type="Pfam" id="PF13305">
    <property type="entry name" value="TetR_C_33"/>
    <property type="match status" value="1"/>
</dbReference>
<dbReference type="PROSITE" id="PS50977">
    <property type="entry name" value="HTH_TETR_2"/>
    <property type="match status" value="1"/>
</dbReference>
<keyword evidence="1" id="KW-0805">Transcription regulation</keyword>
<dbReference type="InterPro" id="IPR009057">
    <property type="entry name" value="Homeodomain-like_sf"/>
</dbReference>
<dbReference type="RefSeq" id="WP_163732629.1">
    <property type="nucleotide sequence ID" value="NZ_JAAGOA010000002.1"/>
</dbReference>
<gene>
    <name evidence="6" type="ORF">G1H10_03265</name>
</gene>
<evidence type="ECO:0000256" key="3">
    <source>
        <dbReference type="ARBA" id="ARBA00023163"/>
    </source>
</evidence>
<evidence type="ECO:0000259" key="5">
    <source>
        <dbReference type="PROSITE" id="PS50977"/>
    </source>
</evidence>
<dbReference type="SUPFAM" id="SSF46689">
    <property type="entry name" value="Homeodomain-like"/>
    <property type="match status" value="1"/>
</dbReference>
<dbReference type="Pfam" id="PF00440">
    <property type="entry name" value="TetR_N"/>
    <property type="match status" value="1"/>
</dbReference>
<evidence type="ECO:0000256" key="4">
    <source>
        <dbReference type="PROSITE-ProRule" id="PRU00335"/>
    </source>
</evidence>
<dbReference type="SUPFAM" id="SSF48498">
    <property type="entry name" value="Tetracyclin repressor-like, C-terminal domain"/>
    <property type="match status" value="1"/>
</dbReference>
<dbReference type="Gene3D" id="1.10.357.10">
    <property type="entry name" value="Tetracycline Repressor, domain 2"/>
    <property type="match status" value="1"/>
</dbReference>
<accession>A0A6L9S273</accession>
<sequence length="208" mass="22444">MTSQLSPRAGGGRPLPARSGYHHGNLRSALVQAAVGLVREKGPYDFNLAEAARRVGVSVAAPYRHFDDREALLAEVAHWGYEQLRDALDAVPAEADDPVGGLVALGLAYIRFAERDPRVFQLMFSLEERAPAADAGRDALGVLQRALERADAAGEISVDVDLALRVTWGLAHGVAMLKIGDMATFRSERPEHVAEVLRAAFTGIMRHG</sequence>
<organism evidence="6 7">
    <name type="scientific">Phytoactinopolyspora halotolerans</name>
    <dbReference type="NCBI Taxonomy" id="1981512"/>
    <lineage>
        <taxon>Bacteria</taxon>
        <taxon>Bacillati</taxon>
        <taxon>Actinomycetota</taxon>
        <taxon>Actinomycetes</taxon>
        <taxon>Jiangellales</taxon>
        <taxon>Jiangellaceae</taxon>
        <taxon>Phytoactinopolyspora</taxon>
    </lineage>
</organism>
<dbReference type="InterPro" id="IPR025996">
    <property type="entry name" value="MT1864/Rv1816-like_C"/>
</dbReference>
<evidence type="ECO:0000256" key="1">
    <source>
        <dbReference type="ARBA" id="ARBA00023015"/>
    </source>
</evidence>
<evidence type="ECO:0000313" key="6">
    <source>
        <dbReference type="EMBL" id="NED99182.1"/>
    </source>
</evidence>
<dbReference type="GO" id="GO:0003700">
    <property type="term" value="F:DNA-binding transcription factor activity"/>
    <property type="evidence" value="ECO:0007669"/>
    <property type="project" value="TreeGrafter"/>
</dbReference>
<keyword evidence="2 4" id="KW-0238">DNA-binding</keyword>
<proteinExistence type="predicted"/>
<dbReference type="AlphaFoldDB" id="A0A6L9S273"/>
<dbReference type="PANTHER" id="PTHR30055">
    <property type="entry name" value="HTH-TYPE TRANSCRIPTIONAL REGULATOR RUTR"/>
    <property type="match status" value="1"/>
</dbReference>
<dbReference type="PRINTS" id="PR00455">
    <property type="entry name" value="HTHTETR"/>
</dbReference>